<evidence type="ECO:0000259" key="2">
    <source>
        <dbReference type="Pfam" id="PF07859"/>
    </source>
</evidence>
<keyword evidence="1 3" id="KW-0378">Hydrolase</keyword>
<name>A0A1R4HYJ7_9GAMM</name>
<keyword evidence="6" id="KW-1185">Reference proteome</keyword>
<reference evidence="3 6" key="2">
    <citation type="submission" date="2020-07" db="EMBL/GenBank/DDBJ databases">
        <title>Halophilic bacteria isolated from french cheeses.</title>
        <authorList>
            <person name="Kothe C.I."/>
            <person name="Farah-Kraiem B."/>
            <person name="Renault P."/>
            <person name="Dridi B."/>
        </authorList>
    </citation>
    <scope>NUCLEOTIDE SEQUENCE [LARGE SCALE GENOMIC DNA]</scope>
    <source>
        <strain evidence="3 6">FME16</strain>
    </source>
</reference>
<dbReference type="SUPFAM" id="SSF53474">
    <property type="entry name" value="alpha/beta-Hydrolases"/>
    <property type="match status" value="1"/>
</dbReference>
<accession>A0A1R4HYJ7</accession>
<dbReference type="Proteomes" id="UP000754821">
    <property type="component" value="Unassembled WGS sequence"/>
</dbReference>
<feature type="domain" description="Alpha/beta hydrolase fold-3" evidence="2">
    <location>
        <begin position="79"/>
        <end position="188"/>
    </location>
</feature>
<evidence type="ECO:0000313" key="4">
    <source>
        <dbReference type="EMBL" id="SJN12414.1"/>
    </source>
</evidence>
<dbReference type="RefSeq" id="WP_087107901.1">
    <property type="nucleotide sequence ID" value="NZ_FUKM01000033.1"/>
</dbReference>
<dbReference type="EMBL" id="RRZC01000002">
    <property type="protein sequence ID" value="MBE0402387.1"/>
    <property type="molecule type" value="Genomic_DNA"/>
</dbReference>
<dbReference type="InterPro" id="IPR029058">
    <property type="entry name" value="AB_hydrolase_fold"/>
</dbReference>
<dbReference type="Gene3D" id="3.40.50.1820">
    <property type="entry name" value="alpha/beta hydrolase"/>
    <property type="match status" value="1"/>
</dbReference>
<dbReference type="AlphaFoldDB" id="A0A1R4HYJ7"/>
<sequence>MYVMKVSDPLGHQLPLNRRERAYSPSSLAPSYKQTLTQYRSDSQAAIALLGQPRVLRYGPAAREKILLFQATRSPGATIVYIHGGYWQELSAKDSLFSAPGLNAHGLDYAAVGYSLAPNVPLEYIVDQVAQALLTLRTWYAARGQVPKIILVGSSAGAHLAAMLLCRIWPDSSPFQGALLVSGIYDLQPLVGTYINQPLHLTPHQSAQLSPLHLPIHNPVPVAIAWGEMETTVFKYQSLALAERLTHYMPVTAVRSCSGRNHFDIVFDIAIPQTTLNQCLKTLLTPEKL</sequence>
<reference evidence="4 5" key="1">
    <citation type="submission" date="2017-02" db="EMBL/GenBank/DDBJ databases">
        <authorList>
            <person name="Dridi B."/>
        </authorList>
    </citation>
    <scope>NUCLEOTIDE SEQUENCE [LARGE SCALE GENOMIC DNA]</scope>
    <source>
        <strain evidence="4 5">JB380</strain>
    </source>
</reference>
<comment type="caution">
    <text evidence="4">The sequence shown here is derived from an EMBL/GenBank/DDBJ whole genome shotgun (WGS) entry which is preliminary data.</text>
</comment>
<dbReference type="OrthoDB" id="9771666at2"/>
<gene>
    <name evidence="4" type="ORF">CZ787_08005</name>
    <name evidence="3" type="ORF">EI163_02240</name>
</gene>
<dbReference type="InterPro" id="IPR050300">
    <property type="entry name" value="GDXG_lipolytic_enzyme"/>
</dbReference>
<dbReference type="GO" id="GO:0016787">
    <property type="term" value="F:hydrolase activity"/>
    <property type="evidence" value="ECO:0007669"/>
    <property type="project" value="UniProtKB-KW"/>
</dbReference>
<dbReference type="Proteomes" id="UP000196331">
    <property type="component" value="Unassembled WGS sequence"/>
</dbReference>
<evidence type="ECO:0000313" key="6">
    <source>
        <dbReference type="Proteomes" id="UP000754821"/>
    </source>
</evidence>
<dbReference type="InterPro" id="IPR013094">
    <property type="entry name" value="AB_hydrolase_3"/>
</dbReference>
<organism evidence="4 5">
    <name type="scientific">Halomonas citrativorans</name>
    <dbReference type="NCBI Taxonomy" id="2742612"/>
    <lineage>
        <taxon>Bacteria</taxon>
        <taxon>Pseudomonadati</taxon>
        <taxon>Pseudomonadota</taxon>
        <taxon>Gammaproteobacteria</taxon>
        <taxon>Oceanospirillales</taxon>
        <taxon>Halomonadaceae</taxon>
        <taxon>Halomonas</taxon>
    </lineage>
</organism>
<protein>
    <submittedName>
        <fullName evidence="3">Alpha/beta hydrolase</fullName>
    </submittedName>
    <submittedName>
        <fullName evidence="4">Esterase</fullName>
    </submittedName>
</protein>
<dbReference type="PANTHER" id="PTHR48081">
    <property type="entry name" value="AB HYDROLASE SUPERFAMILY PROTEIN C4A8.06C"/>
    <property type="match status" value="1"/>
</dbReference>
<dbReference type="EMBL" id="FUKM01000033">
    <property type="protein sequence ID" value="SJN12414.1"/>
    <property type="molecule type" value="Genomic_DNA"/>
</dbReference>
<evidence type="ECO:0000313" key="3">
    <source>
        <dbReference type="EMBL" id="MBE0402387.1"/>
    </source>
</evidence>
<dbReference type="PANTHER" id="PTHR48081:SF33">
    <property type="entry name" value="KYNURENINE FORMAMIDASE"/>
    <property type="match status" value="1"/>
</dbReference>
<evidence type="ECO:0000313" key="5">
    <source>
        <dbReference type="Proteomes" id="UP000196331"/>
    </source>
</evidence>
<dbReference type="Pfam" id="PF07859">
    <property type="entry name" value="Abhydrolase_3"/>
    <property type="match status" value="1"/>
</dbReference>
<evidence type="ECO:0000256" key="1">
    <source>
        <dbReference type="ARBA" id="ARBA00022801"/>
    </source>
</evidence>
<proteinExistence type="predicted"/>